<dbReference type="Gene3D" id="3.40.630.30">
    <property type="match status" value="1"/>
</dbReference>
<evidence type="ECO:0000259" key="3">
    <source>
        <dbReference type="SMART" id="SM01006"/>
    </source>
</evidence>
<organism evidence="4 5">
    <name type="scientific">Helicocarpus griseus UAMH5409</name>
    <dbReference type="NCBI Taxonomy" id="1447875"/>
    <lineage>
        <taxon>Eukaryota</taxon>
        <taxon>Fungi</taxon>
        <taxon>Dikarya</taxon>
        <taxon>Ascomycota</taxon>
        <taxon>Pezizomycotina</taxon>
        <taxon>Eurotiomycetes</taxon>
        <taxon>Eurotiomycetidae</taxon>
        <taxon>Onygenales</taxon>
        <taxon>Ajellomycetaceae</taxon>
        <taxon>Helicocarpus</taxon>
    </lineage>
</organism>
<feature type="compositionally biased region" description="Low complexity" evidence="2">
    <location>
        <begin position="257"/>
        <end position="270"/>
    </location>
</feature>
<evidence type="ECO:0000256" key="1">
    <source>
        <dbReference type="ARBA" id="ARBA00009893"/>
    </source>
</evidence>
<feature type="compositionally biased region" description="Polar residues" evidence="2">
    <location>
        <begin position="61"/>
        <end position="83"/>
    </location>
</feature>
<accession>A0A2B7Y8P7</accession>
<evidence type="ECO:0000313" key="4">
    <source>
        <dbReference type="EMBL" id="PGH16987.1"/>
    </source>
</evidence>
<feature type="domain" description="Acyltransferase MbtK/IucB-like conserved" evidence="3">
    <location>
        <begin position="375"/>
        <end position="424"/>
    </location>
</feature>
<dbReference type="GO" id="GO:0016410">
    <property type="term" value="F:N-acyltransferase activity"/>
    <property type="evidence" value="ECO:0007669"/>
    <property type="project" value="TreeGrafter"/>
</dbReference>
<dbReference type="InterPro" id="IPR019432">
    <property type="entry name" value="Acyltransferase_MbtK/IucB-like"/>
</dbReference>
<feature type="region of interest" description="Disordered" evidence="2">
    <location>
        <begin position="240"/>
        <end position="283"/>
    </location>
</feature>
<gene>
    <name evidence="4" type="ORF">AJ79_01371</name>
</gene>
<feature type="region of interest" description="Disordered" evidence="2">
    <location>
        <begin position="45"/>
        <end position="93"/>
    </location>
</feature>
<protein>
    <recommendedName>
        <fullName evidence="3">Acyltransferase MbtK/IucB-like conserved domain-containing protein</fullName>
    </recommendedName>
</protein>
<dbReference type="GO" id="GO:0019290">
    <property type="term" value="P:siderophore biosynthetic process"/>
    <property type="evidence" value="ECO:0007669"/>
    <property type="project" value="InterPro"/>
</dbReference>
<sequence>MPSSTVYLPNGISLSITPVFGGIAFKVNELAISASVIPPGWTIVIQTERPGPTPQHDRPSASHSRCSSATHSGETSPSRSASGTPKKDVFGRFTKPTLDSDNIFISSISLPSSKNFKPATSQTRQIAMLLYSTLWWYFHLPPPPPHISTQESQLTPDLAKPKGEWRVYIRREGIFKGRHLMQKLERMGLVRTEDSYVGCETADSRDPPGWNRMFISRRTFWQIDPRIFLFKLSRRSTTTHTAEFPGSPGFSPTHSPSEAAGSAGSSGAASPTDSVSYSIPPKHSNQFTSGSNLPTYFPPPPSEFTFTDGIRHPIRQKPPRQGEIFYIRYIPSLGQTLSFRVPYMPAKTTYNLGSLQNIMYHKKSRSATELPSCGTRFPADNPSDLELLHRWMNNPRVSKAWGVPGPQPVQEKFLLDQFNSRHSFPVFGCWDGRPFGYFEIYWVKEDALGRLIHGPVGNYDRGLHCLVGEEEFRGPHRVPVWLSSLVHYCWMVDSRTENILMEPRVDNKKFISYLHDVGFCKEGEVTFPHKQSALMRIRRENWEAPIL</sequence>
<name>A0A2B7Y8P7_9EURO</name>
<dbReference type="AlphaFoldDB" id="A0A2B7Y8P7"/>
<evidence type="ECO:0000313" key="5">
    <source>
        <dbReference type="Proteomes" id="UP000223968"/>
    </source>
</evidence>
<evidence type="ECO:0000256" key="2">
    <source>
        <dbReference type="SAM" id="MobiDB-lite"/>
    </source>
</evidence>
<dbReference type="OrthoDB" id="448427at2759"/>
<feature type="compositionally biased region" description="Polar residues" evidence="2">
    <location>
        <begin position="271"/>
        <end position="283"/>
    </location>
</feature>
<comment type="caution">
    <text evidence="4">The sequence shown here is derived from an EMBL/GenBank/DDBJ whole genome shotgun (WGS) entry which is preliminary data.</text>
</comment>
<dbReference type="Proteomes" id="UP000223968">
    <property type="component" value="Unassembled WGS sequence"/>
</dbReference>
<dbReference type="SUPFAM" id="SSF55729">
    <property type="entry name" value="Acyl-CoA N-acyltransferases (Nat)"/>
    <property type="match status" value="1"/>
</dbReference>
<dbReference type="EMBL" id="PDNB01000013">
    <property type="protein sequence ID" value="PGH16987.1"/>
    <property type="molecule type" value="Genomic_DNA"/>
</dbReference>
<dbReference type="PANTHER" id="PTHR31438:SF1">
    <property type="entry name" value="LYSINE N-ACYLTRANSFERASE C17G9.06C-RELATED"/>
    <property type="match status" value="1"/>
</dbReference>
<dbReference type="SMART" id="SM01006">
    <property type="entry name" value="AlcB"/>
    <property type="match status" value="1"/>
</dbReference>
<dbReference type="InterPro" id="IPR016181">
    <property type="entry name" value="Acyl_CoA_acyltransferase"/>
</dbReference>
<dbReference type="Pfam" id="PF13523">
    <property type="entry name" value="Acetyltransf_8"/>
    <property type="match status" value="1"/>
</dbReference>
<dbReference type="STRING" id="1447875.A0A2B7Y8P7"/>
<dbReference type="PANTHER" id="PTHR31438">
    <property type="entry name" value="LYSINE N-ACYLTRANSFERASE C17G9.06C-RELATED"/>
    <property type="match status" value="1"/>
</dbReference>
<proteinExistence type="inferred from homology"/>
<comment type="similarity">
    <text evidence="1">Belongs to the lysine N-acyltransferase MbtK family.</text>
</comment>
<keyword evidence="5" id="KW-1185">Reference proteome</keyword>
<reference evidence="4 5" key="1">
    <citation type="submission" date="2017-10" db="EMBL/GenBank/DDBJ databases">
        <title>Comparative genomics in systemic dimorphic fungi from Ajellomycetaceae.</title>
        <authorList>
            <person name="Munoz J.F."/>
            <person name="Mcewen J.G."/>
            <person name="Clay O.K."/>
            <person name="Cuomo C.A."/>
        </authorList>
    </citation>
    <scope>NUCLEOTIDE SEQUENCE [LARGE SCALE GENOMIC DNA]</scope>
    <source>
        <strain evidence="4 5">UAMH5409</strain>
    </source>
</reference>